<comment type="similarity">
    <text evidence="1">Belongs to the archease family.</text>
</comment>
<evidence type="ECO:0000259" key="5">
    <source>
        <dbReference type="Pfam" id="PF01951"/>
    </source>
</evidence>
<dbReference type="RefSeq" id="WP_012843165.1">
    <property type="nucleotide sequence ID" value="NC_013501.1"/>
</dbReference>
<feature type="domain" description="Archease" evidence="5">
    <location>
        <begin position="9"/>
        <end position="143"/>
    </location>
</feature>
<dbReference type="Gene3D" id="3.55.10.10">
    <property type="entry name" value="Archease domain"/>
    <property type="match status" value="1"/>
</dbReference>
<protein>
    <recommendedName>
        <fullName evidence="5">Archease domain-containing protein</fullName>
    </recommendedName>
</protein>
<evidence type="ECO:0000256" key="1">
    <source>
        <dbReference type="ARBA" id="ARBA00007963"/>
    </source>
</evidence>
<evidence type="ECO:0000313" key="7">
    <source>
        <dbReference type="Proteomes" id="UP000002221"/>
    </source>
</evidence>
<keyword evidence="3" id="KW-0479">Metal-binding</keyword>
<dbReference type="InterPro" id="IPR002804">
    <property type="entry name" value="Archease"/>
</dbReference>
<keyword evidence="4" id="KW-0106">Calcium</keyword>
<dbReference type="GO" id="GO:0008033">
    <property type="term" value="P:tRNA processing"/>
    <property type="evidence" value="ECO:0007669"/>
    <property type="project" value="UniProtKB-KW"/>
</dbReference>
<dbReference type="AlphaFoldDB" id="D0MFM6"/>
<dbReference type="HOGENOM" id="CLU_111362_3_0_10"/>
<keyword evidence="7" id="KW-1185">Reference proteome</keyword>
<accession>D0MFM6</accession>
<sequence>MEQSAPSWFRELDHTADTGIEVWAESLPELFERAAWGLFAILTDPDTVTPREAVSFELEAPDVQALLVRWLSELNYYHITKRWVFSRFEVQQLSERHLVAQAWGEPIDPARHTIYTEVKAITYHGLKLERRDGQWYARIIFDL</sequence>
<proteinExistence type="inferred from homology"/>
<dbReference type="PANTHER" id="PTHR12682:SF11">
    <property type="entry name" value="PROTEIN ARCHEASE"/>
    <property type="match status" value="1"/>
</dbReference>
<dbReference type="Proteomes" id="UP000002221">
    <property type="component" value="Chromosome"/>
</dbReference>
<evidence type="ECO:0000256" key="3">
    <source>
        <dbReference type="ARBA" id="ARBA00022723"/>
    </source>
</evidence>
<dbReference type="InterPro" id="IPR036820">
    <property type="entry name" value="Archease_dom_sf"/>
</dbReference>
<evidence type="ECO:0000313" key="6">
    <source>
        <dbReference type="EMBL" id="ACY47553.1"/>
    </source>
</evidence>
<dbReference type="SUPFAM" id="SSF69819">
    <property type="entry name" value="MTH1598-like"/>
    <property type="match status" value="1"/>
</dbReference>
<name>D0MFM6_RHOM4</name>
<dbReference type="STRING" id="518766.Rmar_0655"/>
<dbReference type="PANTHER" id="PTHR12682">
    <property type="entry name" value="ARCHEASE"/>
    <property type="match status" value="1"/>
</dbReference>
<dbReference type="InterPro" id="IPR023572">
    <property type="entry name" value="Archease_dom"/>
</dbReference>
<dbReference type="EMBL" id="CP001807">
    <property type="protein sequence ID" value="ACY47553.1"/>
    <property type="molecule type" value="Genomic_DNA"/>
</dbReference>
<dbReference type="eggNOG" id="COG1371">
    <property type="taxonomic scope" value="Bacteria"/>
</dbReference>
<evidence type="ECO:0000256" key="2">
    <source>
        <dbReference type="ARBA" id="ARBA00022694"/>
    </source>
</evidence>
<dbReference type="Pfam" id="PF01951">
    <property type="entry name" value="Archease"/>
    <property type="match status" value="1"/>
</dbReference>
<dbReference type="GO" id="GO:0046872">
    <property type="term" value="F:metal ion binding"/>
    <property type="evidence" value="ECO:0007669"/>
    <property type="project" value="UniProtKB-KW"/>
</dbReference>
<gene>
    <name evidence="6" type="ordered locus">Rmar_0655</name>
</gene>
<organism evidence="6 7">
    <name type="scientific">Rhodothermus marinus (strain ATCC 43812 / DSM 4252 / R-10)</name>
    <name type="common">Rhodothermus obamensis</name>
    <dbReference type="NCBI Taxonomy" id="518766"/>
    <lineage>
        <taxon>Bacteria</taxon>
        <taxon>Pseudomonadati</taxon>
        <taxon>Rhodothermota</taxon>
        <taxon>Rhodothermia</taxon>
        <taxon>Rhodothermales</taxon>
        <taxon>Rhodothermaceae</taxon>
        <taxon>Rhodothermus</taxon>
    </lineage>
</organism>
<keyword evidence="2" id="KW-0819">tRNA processing</keyword>
<reference evidence="6 7" key="1">
    <citation type="journal article" date="2009" name="Stand. Genomic Sci.">
        <title>Complete genome sequence of Rhodothermus marinus type strain (R-10).</title>
        <authorList>
            <person name="Nolan M."/>
            <person name="Tindall B.J."/>
            <person name="Pomrenke H."/>
            <person name="Lapidus A."/>
            <person name="Copeland A."/>
            <person name="Glavina Del Rio T."/>
            <person name="Lucas S."/>
            <person name="Chen F."/>
            <person name="Tice H."/>
            <person name="Cheng J.F."/>
            <person name="Saunders E."/>
            <person name="Han C."/>
            <person name="Bruce D."/>
            <person name="Goodwin L."/>
            <person name="Chain P."/>
            <person name="Pitluck S."/>
            <person name="Ovchinikova G."/>
            <person name="Pati A."/>
            <person name="Ivanova N."/>
            <person name="Mavromatis K."/>
            <person name="Chen A."/>
            <person name="Palaniappan K."/>
            <person name="Land M."/>
            <person name="Hauser L."/>
            <person name="Chang Y.J."/>
            <person name="Jeffries C.D."/>
            <person name="Brettin T."/>
            <person name="Goker M."/>
            <person name="Bristow J."/>
            <person name="Eisen J.A."/>
            <person name="Markowitz V."/>
            <person name="Hugenholtz P."/>
            <person name="Kyrpides N.C."/>
            <person name="Klenk H.P."/>
            <person name="Detter J.C."/>
        </authorList>
    </citation>
    <scope>NUCLEOTIDE SEQUENCE [LARGE SCALE GENOMIC DNA]</scope>
    <source>
        <strain evidence="7">ATCC 43812 / DSM 4252 / R-10</strain>
    </source>
</reference>
<dbReference type="KEGG" id="rmr:Rmar_0655"/>
<evidence type="ECO:0000256" key="4">
    <source>
        <dbReference type="ARBA" id="ARBA00022837"/>
    </source>
</evidence>